<organism evidence="3 4">
    <name type="scientific">Chitinophaga qingshengii</name>
    <dbReference type="NCBI Taxonomy" id="1569794"/>
    <lineage>
        <taxon>Bacteria</taxon>
        <taxon>Pseudomonadati</taxon>
        <taxon>Bacteroidota</taxon>
        <taxon>Chitinophagia</taxon>
        <taxon>Chitinophagales</taxon>
        <taxon>Chitinophagaceae</taxon>
        <taxon>Chitinophaga</taxon>
    </lineage>
</organism>
<evidence type="ECO:0000313" key="4">
    <source>
        <dbReference type="Proteomes" id="UP000659124"/>
    </source>
</evidence>
<feature type="chain" id="PRO_5045872421" evidence="1">
    <location>
        <begin position="21"/>
        <end position="565"/>
    </location>
</feature>
<comment type="caution">
    <text evidence="3">The sequence shown here is derived from an EMBL/GenBank/DDBJ whole genome shotgun (WGS) entry which is preliminary data.</text>
</comment>
<dbReference type="Proteomes" id="UP000659124">
    <property type="component" value="Unassembled WGS sequence"/>
</dbReference>
<dbReference type="Pfam" id="PF18962">
    <property type="entry name" value="Por_Secre_tail"/>
    <property type="match status" value="1"/>
</dbReference>
<dbReference type="NCBIfam" id="TIGR04183">
    <property type="entry name" value="Por_Secre_tail"/>
    <property type="match status" value="1"/>
</dbReference>
<sequence length="565" mass="57849">MKNLCTILSLLCVLAQSATGQITVRSTATGGDWSCSCTWEGGVAPEPYDIAEIVAGSTVTIDGAEFGATNIAGLDLKGTLQFNVNEPLLIKGNLNIYNGGILNAYNGAAGARVTVMGNILNNGVADFSKTGTVLTMGESANATSITGTGTYGVVRQLTIDNPKNVQLSSALSISSKLELLRGTLSNSAVLTLDQTNIGNGTTSASCTVQRSPLSSLGSPVTVPAAAVLYVVYSGKEGEGRITEGNEIPASRAIHKIVADNPDGVLITNDLTLKTSTAAITLTSGVITVAAGKTLICNNSAFMGTPGVYNSYVDGGVALTTNTTGGTKTFPVGAAGRNRKVVLSELNAASGALVVRFVIVPASGGTGANGIVLSPDRRYYGSVVSGSPGKFTGMSIDYWEDDQVSQANAMIASSSTLSGSYSNMGNGTNTDKAVVSATGVYNAGLPGYYALAAPAAPVAPLAAGPAVEDVILAKPDYTKGNISMATVYPNPARDEINIRVKGLKGETARLIITNVNGQVVYQGNAAVSRLESGHVIYLKNSGLNTGIYFLEIRAANDAKSASFLVL</sequence>
<reference evidence="3 4" key="1">
    <citation type="submission" date="2020-09" db="EMBL/GenBank/DDBJ databases">
        <title>Genome sequences of type strains of Chitinophaga qingshengii and Chitinophaga varians.</title>
        <authorList>
            <person name="Kittiwongwattana C."/>
        </authorList>
    </citation>
    <scope>NUCLEOTIDE SEQUENCE [LARGE SCALE GENOMIC DNA]</scope>
    <source>
        <strain evidence="3 4">JCM 30026</strain>
    </source>
</reference>
<accession>A0ABR7TIU3</accession>
<proteinExistence type="predicted"/>
<evidence type="ECO:0000259" key="2">
    <source>
        <dbReference type="Pfam" id="PF18962"/>
    </source>
</evidence>
<dbReference type="EMBL" id="JACVFC010000001">
    <property type="protein sequence ID" value="MBC9929397.1"/>
    <property type="molecule type" value="Genomic_DNA"/>
</dbReference>
<feature type="signal peptide" evidence="1">
    <location>
        <begin position="1"/>
        <end position="20"/>
    </location>
</feature>
<keyword evidence="1" id="KW-0732">Signal</keyword>
<evidence type="ECO:0000313" key="3">
    <source>
        <dbReference type="EMBL" id="MBC9929397.1"/>
    </source>
</evidence>
<keyword evidence="4" id="KW-1185">Reference proteome</keyword>
<dbReference type="RefSeq" id="WP_188086529.1">
    <property type="nucleotide sequence ID" value="NZ_JACVFC010000001.1"/>
</dbReference>
<protein>
    <submittedName>
        <fullName evidence="3">T9SS type A sorting domain-containing protein</fullName>
    </submittedName>
</protein>
<evidence type="ECO:0000256" key="1">
    <source>
        <dbReference type="SAM" id="SignalP"/>
    </source>
</evidence>
<gene>
    <name evidence="3" type="ORF">ICL07_03370</name>
</gene>
<name>A0ABR7TIU3_9BACT</name>
<feature type="domain" description="Secretion system C-terminal sorting" evidence="2">
    <location>
        <begin position="486"/>
        <end position="559"/>
    </location>
</feature>
<dbReference type="InterPro" id="IPR026444">
    <property type="entry name" value="Secre_tail"/>
</dbReference>